<keyword evidence="1" id="KW-0805">Transcription regulation</keyword>
<dbReference type="Proteomes" id="UP001500279">
    <property type="component" value="Unassembled WGS sequence"/>
</dbReference>
<dbReference type="RefSeq" id="WP_170200698.1">
    <property type="nucleotide sequence ID" value="NZ_BAAAEW010000047.1"/>
</dbReference>
<dbReference type="PROSITE" id="PS50043">
    <property type="entry name" value="HTH_LUXR_2"/>
    <property type="match status" value="1"/>
</dbReference>
<gene>
    <name evidence="6" type="ORF">GCM10009107_57270</name>
</gene>
<protein>
    <recommendedName>
        <fullName evidence="5">HTH luxR-type domain-containing protein</fullName>
    </recommendedName>
</protein>
<comment type="caution">
    <text evidence="6">The sequence shown here is derived from an EMBL/GenBank/DDBJ whole genome shotgun (WGS) entry which is preliminary data.</text>
</comment>
<dbReference type="PRINTS" id="PR00038">
    <property type="entry name" value="HTHLUXR"/>
</dbReference>
<evidence type="ECO:0000256" key="2">
    <source>
        <dbReference type="ARBA" id="ARBA00023125"/>
    </source>
</evidence>
<dbReference type="InterPro" id="IPR016032">
    <property type="entry name" value="Sig_transdc_resp-reg_C-effctor"/>
</dbReference>
<dbReference type="Gene3D" id="3.40.50.2300">
    <property type="match status" value="1"/>
</dbReference>
<dbReference type="Pfam" id="PF00196">
    <property type="entry name" value="GerE"/>
    <property type="match status" value="1"/>
</dbReference>
<evidence type="ECO:0000256" key="3">
    <source>
        <dbReference type="ARBA" id="ARBA00023163"/>
    </source>
</evidence>
<accession>A0ABP3VS32</accession>
<keyword evidence="3" id="KW-0804">Transcription</keyword>
<dbReference type="SUPFAM" id="SSF46894">
    <property type="entry name" value="C-terminal effector domain of the bipartite response regulators"/>
    <property type="match status" value="1"/>
</dbReference>
<keyword evidence="2" id="KW-0238">DNA-binding</keyword>
<proteinExistence type="predicted"/>
<feature type="domain" description="HTH luxR-type" evidence="5">
    <location>
        <begin position="104"/>
        <end position="169"/>
    </location>
</feature>
<reference evidence="7" key="1">
    <citation type="journal article" date="2019" name="Int. J. Syst. Evol. Microbiol.">
        <title>The Global Catalogue of Microorganisms (GCM) 10K type strain sequencing project: providing services to taxonomists for standard genome sequencing and annotation.</title>
        <authorList>
            <consortium name="The Broad Institute Genomics Platform"/>
            <consortium name="The Broad Institute Genome Sequencing Center for Infectious Disease"/>
            <person name="Wu L."/>
            <person name="Ma J."/>
        </authorList>
    </citation>
    <scope>NUCLEOTIDE SEQUENCE [LARGE SCALE GENOMIC DNA]</scope>
    <source>
        <strain evidence="7">JCM 15503</strain>
    </source>
</reference>
<keyword evidence="7" id="KW-1185">Reference proteome</keyword>
<dbReference type="PANTHER" id="PTHR44688:SF25">
    <property type="entry name" value="HTH LUXR-TYPE DOMAIN-CONTAINING PROTEIN"/>
    <property type="match status" value="1"/>
</dbReference>
<evidence type="ECO:0000259" key="5">
    <source>
        <dbReference type="PROSITE" id="PS50043"/>
    </source>
</evidence>
<feature type="compositionally biased region" description="Basic and acidic residues" evidence="4">
    <location>
        <begin position="206"/>
        <end position="219"/>
    </location>
</feature>
<dbReference type="PANTHER" id="PTHR44688">
    <property type="entry name" value="DNA-BINDING TRANSCRIPTIONAL ACTIVATOR DEVR_DOSR"/>
    <property type="match status" value="1"/>
</dbReference>
<organism evidence="6 7">
    <name type="scientific">Ideonella azotifigens</name>
    <dbReference type="NCBI Taxonomy" id="513160"/>
    <lineage>
        <taxon>Bacteria</taxon>
        <taxon>Pseudomonadati</taxon>
        <taxon>Pseudomonadota</taxon>
        <taxon>Betaproteobacteria</taxon>
        <taxon>Burkholderiales</taxon>
        <taxon>Sphaerotilaceae</taxon>
        <taxon>Ideonella</taxon>
    </lineage>
</organism>
<dbReference type="EMBL" id="BAAAEW010000047">
    <property type="protein sequence ID" value="GAA0767905.1"/>
    <property type="molecule type" value="Genomic_DNA"/>
</dbReference>
<feature type="region of interest" description="Disordered" evidence="4">
    <location>
        <begin position="183"/>
        <end position="219"/>
    </location>
</feature>
<evidence type="ECO:0000256" key="4">
    <source>
        <dbReference type="SAM" id="MobiDB-lite"/>
    </source>
</evidence>
<dbReference type="PROSITE" id="PS00622">
    <property type="entry name" value="HTH_LUXR_1"/>
    <property type="match status" value="1"/>
</dbReference>
<name>A0ABP3VS32_9BURK</name>
<evidence type="ECO:0000256" key="1">
    <source>
        <dbReference type="ARBA" id="ARBA00023015"/>
    </source>
</evidence>
<evidence type="ECO:0000313" key="6">
    <source>
        <dbReference type="EMBL" id="GAA0767905.1"/>
    </source>
</evidence>
<evidence type="ECO:0000313" key="7">
    <source>
        <dbReference type="Proteomes" id="UP001500279"/>
    </source>
</evidence>
<dbReference type="SMART" id="SM00421">
    <property type="entry name" value="HTH_LUXR"/>
    <property type="match status" value="1"/>
</dbReference>
<sequence length="219" mass="23230">MLKAMGCQVGEFERDDELPQLPNRALVVASMTVVKRLLEDAAPTPVVIAVLDVFGDLSAREMLRMGVRGLLQVGTTSEELAACLLKLRSGGRYIPLELAAAMAENAYSPELTSREFEVLQCLAAGLPNKAVGEKVGITEGTVKSHVTSILSKLGASGRTEAVQISVRRGLIAVPHPARLAARSAGPLRALNTRTAEEPSPPAAEAQGERDGKDGIGRRR</sequence>
<dbReference type="CDD" id="cd06170">
    <property type="entry name" value="LuxR_C_like"/>
    <property type="match status" value="1"/>
</dbReference>
<dbReference type="InterPro" id="IPR000792">
    <property type="entry name" value="Tscrpt_reg_LuxR_C"/>
</dbReference>